<proteinExistence type="predicted"/>
<accession>A0AA88HSI3</accession>
<dbReference type="Proteomes" id="UP001187531">
    <property type="component" value="Unassembled WGS sequence"/>
</dbReference>
<dbReference type="SUPFAM" id="SSF56672">
    <property type="entry name" value="DNA/RNA polymerases"/>
    <property type="match status" value="1"/>
</dbReference>
<dbReference type="InterPro" id="IPR050951">
    <property type="entry name" value="Retrovirus_Pol_polyprotein"/>
</dbReference>
<dbReference type="PANTHER" id="PTHR37984:SF5">
    <property type="entry name" value="PROTEIN NYNRIN-LIKE"/>
    <property type="match status" value="1"/>
</dbReference>
<dbReference type="AlphaFoldDB" id="A0AA88HSI3"/>
<sequence length="200" mass="23218">MYLKASEKLEGEYPFYLKEGTIPKVHQASLRDKLNQELDRIEQEDIIEKVATPTEWVNSMIAVEMMDGSMRIRIDPIELNKTIMHPFYPIPILEDTTTKLQGAEYFRPLIYGATIEEHGKHLLAILERARLVCVMFNKEKCKFRVSSVQYFRHVVSVSELQPDPKKLRSINKMPSLTNNKELATPFSMLKFLAKYIPNLS</sequence>
<dbReference type="Gene3D" id="3.30.70.270">
    <property type="match status" value="2"/>
</dbReference>
<gene>
    <name evidence="1" type="ORF">QYM36_011852</name>
</gene>
<dbReference type="InterPro" id="IPR043128">
    <property type="entry name" value="Rev_trsase/Diguanyl_cyclase"/>
</dbReference>
<dbReference type="Gene3D" id="3.10.10.10">
    <property type="entry name" value="HIV Type 1 Reverse Transcriptase, subunit A, domain 1"/>
    <property type="match status" value="1"/>
</dbReference>
<organism evidence="1 2">
    <name type="scientific">Artemia franciscana</name>
    <name type="common">Brine shrimp</name>
    <name type="synonym">Artemia sanfranciscana</name>
    <dbReference type="NCBI Taxonomy" id="6661"/>
    <lineage>
        <taxon>Eukaryota</taxon>
        <taxon>Metazoa</taxon>
        <taxon>Ecdysozoa</taxon>
        <taxon>Arthropoda</taxon>
        <taxon>Crustacea</taxon>
        <taxon>Branchiopoda</taxon>
        <taxon>Anostraca</taxon>
        <taxon>Artemiidae</taxon>
        <taxon>Artemia</taxon>
    </lineage>
</organism>
<comment type="caution">
    <text evidence="1">The sequence shown here is derived from an EMBL/GenBank/DDBJ whole genome shotgun (WGS) entry which is preliminary data.</text>
</comment>
<protein>
    <submittedName>
        <fullName evidence="1">Uncharacterized protein</fullName>
    </submittedName>
</protein>
<dbReference type="PANTHER" id="PTHR37984">
    <property type="entry name" value="PROTEIN CBG26694"/>
    <property type="match status" value="1"/>
</dbReference>
<keyword evidence="2" id="KW-1185">Reference proteome</keyword>
<evidence type="ECO:0000313" key="2">
    <source>
        <dbReference type="Proteomes" id="UP001187531"/>
    </source>
</evidence>
<dbReference type="EMBL" id="JAVRJZ010000016">
    <property type="protein sequence ID" value="KAK2710462.1"/>
    <property type="molecule type" value="Genomic_DNA"/>
</dbReference>
<dbReference type="InterPro" id="IPR043502">
    <property type="entry name" value="DNA/RNA_pol_sf"/>
</dbReference>
<evidence type="ECO:0000313" key="1">
    <source>
        <dbReference type="EMBL" id="KAK2710462.1"/>
    </source>
</evidence>
<dbReference type="GO" id="GO:0071897">
    <property type="term" value="P:DNA biosynthetic process"/>
    <property type="evidence" value="ECO:0007669"/>
    <property type="project" value="UniProtKB-ARBA"/>
</dbReference>
<name>A0AA88HSI3_ARTSF</name>
<reference evidence="1" key="1">
    <citation type="submission" date="2023-07" db="EMBL/GenBank/DDBJ databases">
        <title>Chromosome-level genome assembly of Artemia franciscana.</title>
        <authorList>
            <person name="Jo E."/>
        </authorList>
    </citation>
    <scope>NUCLEOTIDE SEQUENCE</scope>
    <source>
        <tissue evidence="1">Whole body</tissue>
    </source>
</reference>